<dbReference type="Pfam" id="PF12770">
    <property type="entry name" value="CHAT"/>
    <property type="match status" value="1"/>
</dbReference>
<name>A0A5C5XF25_9PLAN</name>
<evidence type="ECO:0000259" key="1">
    <source>
        <dbReference type="Pfam" id="PF12770"/>
    </source>
</evidence>
<dbReference type="OrthoDB" id="459488at2"/>
<gene>
    <name evidence="2" type="ORF">Pan54_16850</name>
</gene>
<comment type="caution">
    <text evidence="2">The sequence shown here is derived from an EMBL/GenBank/DDBJ whole genome shotgun (WGS) entry which is preliminary data.</text>
</comment>
<evidence type="ECO:0000313" key="3">
    <source>
        <dbReference type="Proteomes" id="UP000316095"/>
    </source>
</evidence>
<accession>A0A5C5XF25</accession>
<evidence type="ECO:0000313" key="2">
    <source>
        <dbReference type="EMBL" id="TWT60953.1"/>
    </source>
</evidence>
<feature type="domain" description="CHAT" evidence="1">
    <location>
        <begin position="722"/>
        <end position="984"/>
    </location>
</feature>
<keyword evidence="3" id="KW-1185">Reference proteome</keyword>
<proteinExistence type="predicted"/>
<sequence>MQQVFNWEQSLKCGTLPDDVKGMCESGRVEELIACPDHVLEECLRQFRDGDSAYGWAMLEIGKADIDSLGPRVLWLKRLAEASIFGLGTFHYEHVESALQPRIHLAIRKEFKRRGMAHAGLFQNPPVDFGTLKEHCDPDGFLPGILYATTFRYFLVKSAEFHTAWLVLVADEVERWLSTGYERDANETLQWIEEHIERATAGEPSEEDRTNIRMAASLCGSAYKRLTADLDTSARLYELAIEHGQPSGDDRAADTFYLSEIRRKQERFEDAHDLLQQILNDTDVHDEELLALTRQSSSQIEVELTGNPSRLQTAAVPTPEFANLPAVFETLHRFASKLKHKQPLRDDEIVDGIQLFLMAQAELIMAEDQWPIDPTILTTSIQMAYSLDDASTAETLLPKLVRSYNASWIRIASVERRHIEQLLRGLAERIDFTEELYLPEEPRGTQNEPLRLDHVKSQLALKYLHFLETGEAGLLDGVDCPAIIAQRKEQFLRRTTPDSLLPLIADTRQFAEFVCADFLIDSGCPAELLQPNRSEEAIGEFAVSVQRNHRVDELYAFLTSTANWVRLGYREQVIASLWRAGDTSKQAANFELQCEKLAELLMAKDILFERELLAGANECASAIQDIELSRNMLVADHVVQIPVPSDESPTLDLLPGDVSVGFLVHLPNVDTHSVKRLSALYLFFTDRVECTVSVRASENRRSVHEATTKPNRVVWNPRKPETVVDLRDTLIAARDKAEVSLPLATSLVAFTDFTTLNTPLAATDLSQCTTVVESLQPTSEISFCKPTIAFWGGFGESFSNDLPHAKSEAELFEQWERSGFCHIHPSSRGRSTRKQFINAEWQGSDILHISTHGNAYSGVPDASHLMLGRGAHGKGTVIHYNDILRCDFSNVRLVVLIACLTKFGDQWAGDEDLSLAWAFRAAGVELVIGCRWEIPDLSCLTFTRHFYQRLVGERESVSKAFGNSIAAIKSEFHEHPQIWSAFALLN</sequence>
<reference evidence="2 3" key="1">
    <citation type="submission" date="2019-02" db="EMBL/GenBank/DDBJ databases">
        <title>Deep-cultivation of Planctomycetes and their phenomic and genomic characterization uncovers novel biology.</title>
        <authorList>
            <person name="Wiegand S."/>
            <person name="Jogler M."/>
            <person name="Boedeker C."/>
            <person name="Pinto D."/>
            <person name="Vollmers J."/>
            <person name="Rivas-Marin E."/>
            <person name="Kohn T."/>
            <person name="Peeters S.H."/>
            <person name="Heuer A."/>
            <person name="Rast P."/>
            <person name="Oberbeckmann S."/>
            <person name="Bunk B."/>
            <person name="Jeske O."/>
            <person name="Meyerdierks A."/>
            <person name="Storesund J.E."/>
            <person name="Kallscheuer N."/>
            <person name="Luecker S."/>
            <person name="Lage O.M."/>
            <person name="Pohl T."/>
            <person name="Merkel B.J."/>
            <person name="Hornburger P."/>
            <person name="Mueller R.-W."/>
            <person name="Bruemmer F."/>
            <person name="Labrenz M."/>
            <person name="Spormann A.M."/>
            <person name="Op Den Camp H."/>
            <person name="Overmann J."/>
            <person name="Amann R."/>
            <person name="Jetten M.S.M."/>
            <person name="Mascher T."/>
            <person name="Medema M.H."/>
            <person name="Devos D.P."/>
            <person name="Kaster A.-K."/>
            <person name="Ovreas L."/>
            <person name="Rohde M."/>
            <person name="Galperin M.Y."/>
            <person name="Jogler C."/>
        </authorList>
    </citation>
    <scope>NUCLEOTIDE SEQUENCE [LARGE SCALE GENOMIC DNA]</scope>
    <source>
        <strain evidence="2 3">Pan54</strain>
    </source>
</reference>
<dbReference type="EMBL" id="SJPG01000001">
    <property type="protein sequence ID" value="TWT60953.1"/>
    <property type="molecule type" value="Genomic_DNA"/>
</dbReference>
<organism evidence="2 3">
    <name type="scientific">Rubinisphaera italica</name>
    <dbReference type="NCBI Taxonomy" id="2527969"/>
    <lineage>
        <taxon>Bacteria</taxon>
        <taxon>Pseudomonadati</taxon>
        <taxon>Planctomycetota</taxon>
        <taxon>Planctomycetia</taxon>
        <taxon>Planctomycetales</taxon>
        <taxon>Planctomycetaceae</taxon>
        <taxon>Rubinisphaera</taxon>
    </lineage>
</organism>
<dbReference type="AlphaFoldDB" id="A0A5C5XF25"/>
<dbReference type="Proteomes" id="UP000316095">
    <property type="component" value="Unassembled WGS sequence"/>
</dbReference>
<dbReference type="InterPro" id="IPR024983">
    <property type="entry name" value="CHAT_dom"/>
</dbReference>
<dbReference type="RefSeq" id="WP_146502999.1">
    <property type="nucleotide sequence ID" value="NZ_SJPG01000001.1"/>
</dbReference>
<protein>
    <submittedName>
        <fullName evidence="2">CHAT domain protein</fullName>
    </submittedName>
</protein>